<evidence type="ECO:0000256" key="1">
    <source>
        <dbReference type="ARBA" id="ARBA00004651"/>
    </source>
</evidence>
<feature type="transmembrane region" description="Helical" evidence="8">
    <location>
        <begin position="107"/>
        <end position="126"/>
    </location>
</feature>
<comment type="subcellular location">
    <subcellularLocation>
        <location evidence="1">Cell membrane</location>
        <topology evidence="1">Multi-pass membrane protein</topology>
    </subcellularLocation>
</comment>
<evidence type="ECO:0000256" key="6">
    <source>
        <dbReference type="ARBA" id="ARBA00022989"/>
    </source>
</evidence>
<feature type="transmembrane region" description="Helical" evidence="8">
    <location>
        <begin position="320"/>
        <end position="339"/>
    </location>
</feature>
<feature type="transmembrane region" description="Helical" evidence="8">
    <location>
        <begin position="251"/>
        <end position="278"/>
    </location>
</feature>
<protein>
    <submittedName>
        <fullName evidence="9">Iron ABC transporter permease</fullName>
    </submittedName>
</protein>
<feature type="transmembrane region" description="Helical" evidence="8">
    <location>
        <begin position="78"/>
        <end position="95"/>
    </location>
</feature>
<evidence type="ECO:0000313" key="9">
    <source>
        <dbReference type="EMBL" id="NGM83876.1"/>
    </source>
</evidence>
<feature type="transmembrane region" description="Helical" evidence="8">
    <location>
        <begin position="159"/>
        <end position="183"/>
    </location>
</feature>
<dbReference type="PANTHER" id="PTHR30472:SF70">
    <property type="entry name" value="MOLYBDATE IMPORT SYSTEM PERMEASE PROTEIN MOLB"/>
    <property type="match status" value="1"/>
</dbReference>
<keyword evidence="5 8" id="KW-0812">Transmembrane</keyword>
<feature type="transmembrane region" description="Helical" evidence="8">
    <location>
        <begin position="203"/>
        <end position="225"/>
    </location>
</feature>
<dbReference type="EMBL" id="JAAKGU010000007">
    <property type="protein sequence ID" value="NGM83876.1"/>
    <property type="molecule type" value="Genomic_DNA"/>
</dbReference>
<keyword evidence="7 8" id="KW-0472">Membrane</keyword>
<sequence>MLNISKDYGTGRRSIPMLVWLMLIMLPAAIFALSLTMGKYDIGAGEAFRILFHPLIPAKQTWTPLAGNMVLQVRLPRIAAAMLVGAGLAVSGAVFQGIFRNPLASPYTLGVSNGAGFGAALAILLVNHTFAIQGFALIFSLAAVGLTFLFSLRGRNSKVTMVLGGIIVGSLFSALVSLIKFIADPFEKLPTIVFWLMGSLSAVNRTLLLASLPLFALSIAVIWLYRWRLNVLSLGDEEAKSYGVEVRRDRAVIIVCCSILTAAAVSISGIVGWVGLVIPHLGRMLVGPDFRKLIPACICLGSSYLLLIDDLCRSLTAVEIPLGVVTAIVGTPLFAYFMLREKVNW</sequence>
<comment type="caution">
    <text evidence="9">The sequence shown here is derived from an EMBL/GenBank/DDBJ whole genome shotgun (WGS) entry which is preliminary data.</text>
</comment>
<dbReference type="AlphaFoldDB" id="A0A6M1PKZ0"/>
<dbReference type="GO" id="GO:0005886">
    <property type="term" value="C:plasma membrane"/>
    <property type="evidence" value="ECO:0007669"/>
    <property type="project" value="UniProtKB-SubCell"/>
</dbReference>
<evidence type="ECO:0000313" key="10">
    <source>
        <dbReference type="Proteomes" id="UP000480151"/>
    </source>
</evidence>
<dbReference type="InterPro" id="IPR000522">
    <property type="entry name" value="ABC_transptr_permease_BtuC"/>
</dbReference>
<dbReference type="InterPro" id="IPR037294">
    <property type="entry name" value="ABC_BtuC-like"/>
</dbReference>
<dbReference type="FunFam" id="1.10.3470.10:FF:000001">
    <property type="entry name" value="Vitamin B12 ABC transporter permease BtuC"/>
    <property type="match status" value="1"/>
</dbReference>
<gene>
    <name evidence="9" type="ORF">G5B47_15770</name>
</gene>
<dbReference type="PANTHER" id="PTHR30472">
    <property type="entry name" value="FERRIC ENTEROBACTIN TRANSPORT SYSTEM PERMEASE PROTEIN"/>
    <property type="match status" value="1"/>
</dbReference>
<evidence type="ECO:0000256" key="4">
    <source>
        <dbReference type="ARBA" id="ARBA00022475"/>
    </source>
</evidence>
<dbReference type="GO" id="GO:0033214">
    <property type="term" value="P:siderophore-iron import into cell"/>
    <property type="evidence" value="ECO:0007669"/>
    <property type="project" value="TreeGrafter"/>
</dbReference>
<evidence type="ECO:0000256" key="7">
    <source>
        <dbReference type="ARBA" id="ARBA00023136"/>
    </source>
</evidence>
<dbReference type="GO" id="GO:0022857">
    <property type="term" value="F:transmembrane transporter activity"/>
    <property type="evidence" value="ECO:0007669"/>
    <property type="project" value="InterPro"/>
</dbReference>
<keyword evidence="3" id="KW-0813">Transport</keyword>
<dbReference type="Pfam" id="PF01032">
    <property type="entry name" value="FecCD"/>
    <property type="match status" value="1"/>
</dbReference>
<dbReference type="RefSeq" id="WP_165099862.1">
    <property type="nucleotide sequence ID" value="NZ_JAAKGU010000007.1"/>
</dbReference>
<feature type="transmembrane region" description="Helical" evidence="8">
    <location>
        <begin position="132"/>
        <end position="152"/>
    </location>
</feature>
<evidence type="ECO:0000256" key="5">
    <source>
        <dbReference type="ARBA" id="ARBA00022692"/>
    </source>
</evidence>
<comment type="similarity">
    <text evidence="2">Belongs to the binding-protein-dependent transport system permease family. FecCD subfamily.</text>
</comment>
<reference evidence="9 10" key="1">
    <citation type="submission" date="2020-02" db="EMBL/GenBank/DDBJ databases">
        <authorList>
            <person name="Gao J."/>
            <person name="Sun J."/>
        </authorList>
    </citation>
    <scope>NUCLEOTIDE SEQUENCE [LARGE SCALE GENOMIC DNA]</scope>
    <source>
        <strain evidence="9 10">7124</strain>
    </source>
</reference>
<dbReference type="SUPFAM" id="SSF81345">
    <property type="entry name" value="ABC transporter involved in vitamin B12 uptake, BtuC"/>
    <property type="match status" value="1"/>
</dbReference>
<accession>A0A6M1PKZ0</accession>
<feature type="transmembrane region" description="Helical" evidence="8">
    <location>
        <begin position="15"/>
        <end position="35"/>
    </location>
</feature>
<dbReference type="Proteomes" id="UP000480151">
    <property type="component" value="Unassembled WGS sequence"/>
</dbReference>
<proteinExistence type="inferred from homology"/>
<evidence type="ECO:0000256" key="3">
    <source>
        <dbReference type="ARBA" id="ARBA00022448"/>
    </source>
</evidence>
<dbReference type="Gene3D" id="1.10.3470.10">
    <property type="entry name" value="ABC transporter involved in vitamin B12 uptake, BtuC"/>
    <property type="match status" value="1"/>
</dbReference>
<name>A0A6M1PKZ0_9BACL</name>
<evidence type="ECO:0000256" key="2">
    <source>
        <dbReference type="ARBA" id="ARBA00007935"/>
    </source>
</evidence>
<keyword evidence="4" id="KW-1003">Cell membrane</keyword>
<dbReference type="CDD" id="cd06550">
    <property type="entry name" value="TM_ABC_iron-siderophores_like"/>
    <property type="match status" value="1"/>
</dbReference>
<organism evidence="9 10">
    <name type="scientific">Paenibacillus apii</name>
    <dbReference type="NCBI Taxonomy" id="1850370"/>
    <lineage>
        <taxon>Bacteria</taxon>
        <taxon>Bacillati</taxon>
        <taxon>Bacillota</taxon>
        <taxon>Bacilli</taxon>
        <taxon>Bacillales</taxon>
        <taxon>Paenibacillaceae</taxon>
        <taxon>Paenibacillus</taxon>
    </lineage>
</organism>
<keyword evidence="6 8" id="KW-1133">Transmembrane helix</keyword>
<keyword evidence="10" id="KW-1185">Reference proteome</keyword>
<evidence type="ECO:0000256" key="8">
    <source>
        <dbReference type="SAM" id="Phobius"/>
    </source>
</evidence>